<dbReference type="InterPro" id="IPR036291">
    <property type="entry name" value="NAD(P)-bd_dom_sf"/>
</dbReference>
<evidence type="ECO:0000256" key="4">
    <source>
        <dbReference type="HAMAP-Rule" id="MF_01601"/>
    </source>
</evidence>
<keyword evidence="1 4" id="KW-0521">NADP</keyword>
<feature type="binding site" evidence="4">
    <location>
        <position position="67"/>
    </location>
    <ligand>
        <name>NADP(+)</name>
        <dbReference type="ChEBI" id="CHEBI:58349"/>
    </ligand>
</feature>
<evidence type="ECO:0000256" key="3">
    <source>
        <dbReference type="ARBA" id="ARBA00023277"/>
    </source>
</evidence>
<comment type="cofactor">
    <cofactor evidence="4">
        <name>NADP(+)</name>
        <dbReference type="ChEBI" id="CHEBI:58349"/>
    </cofactor>
    <text evidence="4">Binds 1 NADP(+) per subunit.</text>
</comment>
<dbReference type="Pfam" id="PF01370">
    <property type="entry name" value="Epimerase"/>
    <property type="match status" value="1"/>
</dbReference>
<feature type="binding site" evidence="4">
    <location>
        <position position="296"/>
    </location>
    <ligand>
        <name>substrate</name>
    </ligand>
</feature>
<comment type="pathway">
    <text evidence="4">Nucleotide-sugar biosynthesis; ADP-L-glycero-beta-D-manno-heptose biosynthesis; ADP-L-glycero-beta-D-manno-heptose from D-glycero-beta-D-manno-heptose 7-phosphate: step 4/4.</text>
</comment>
<feature type="binding site" evidence="4">
    <location>
        <position position="52"/>
    </location>
    <ligand>
        <name>NADP(+)</name>
        <dbReference type="ChEBI" id="CHEBI:58349"/>
    </ligand>
</feature>
<sequence length="332" mass="37331">MTHLESKDDNEESQMIVVTGGAGFIGANLVKALNARGHQDVLVVDDLSDGTKFVNLVDCALGDYLDKDDFLARVQAELRGEEGGLPPIEAIFHEGACSDTTEWDGRFMLENNFEYSKVLLHYCQRKGIPFLYASSAATYGGSEVFVEAPEHEKPLNVYGYSKLLFDQYVRARWNDFTSQVVGFRYFNVYGPREQHKGKMASVAYHHHTQVSAGENPKLFGAWDGFEAGMQSRDFVFVGDVVDVNLWFLDHPEHSGIFNLGTGRAEPFKAIAEAVIKFYGKGEIDYIDFPDELKGRYQSYTRADISRLREVGYTAEFKTVAEGVCDYLEWLNG</sequence>
<feature type="active site" description="Proton acceptor" evidence="4">
    <location>
        <position position="158"/>
    </location>
</feature>
<feature type="binding site" evidence="4">
    <location>
        <position position="188"/>
    </location>
    <ligand>
        <name>NADP(+)</name>
        <dbReference type="ChEBI" id="CHEBI:58349"/>
    </ligand>
</feature>
<feature type="binding site" evidence="4">
    <location>
        <position position="111"/>
    </location>
    <ligand>
        <name>NADP(+)</name>
        <dbReference type="ChEBI" id="CHEBI:58349"/>
    </ligand>
</feature>
<name>S2KYZ0_LITA3</name>
<protein>
    <recommendedName>
        <fullName evidence="4">ADP-L-glycero-D-manno-heptose-6-epimerase</fullName>
        <ecNumber evidence="4">5.1.3.20</ecNumber>
    </recommendedName>
    <alternativeName>
        <fullName evidence="4">ADP-L-glycero-beta-D-manno-heptose-6-epimerase</fullName>
        <shortName evidence="4">ADP-glyceromanno-heptose 6-epimerase</shortName>
        <shortName evidence="4">ADP-hep 6-epimerase</shortName>
        <shortName evidence="4">AGME</shortName>
    </alternativeName>
</protein>
<dbReference type="PANTHER" id="PTHR43103">
    <property type="entry name" value="NUCLEOSIDE-DIPHOSPHATE-SUGAR EPIMERASE"/>
    <property type="match status" value="1"/>
</dbReference>
<feature type="binding site" evidence="4">
    <location>
        <begin position="24"/>
        <end position="25"/>
    </location>
    <ligand>
        <name>NADP(+)</name>
        <dbReference type="ChEBI" id="CHEBI:58349"/>
    </ligand>
</feature>
<evidence type="ECO:0000256" key="2">
    <source>
        <dbReference type="ARBA" id="ARBA00023235"/>
    </source>
</evidence>
<keyword evidence="3 4" id="KW-0119">Carbohydrate metabolism</keyword>
<dbReference type="GO" id="GO:0050661">
    <property type="term" value="F:NADP binding"/>
    <property type="evidence" value="ECO:0007669"/>
    <property type="project" value="InterPro"/>
</dbReference>
<evidence type="ECO:0000313" key="7">
    <source>
        <dbReference type="Proteomes" id="UP000014463"/>
    </source>
</evidence>
<feature type="domain" description="NAD-dependent epimerase/dehydratase" evidence="5">
    <location>
        <begin position="16"/>
        <end position="260"/>
    </location>
</feature>
<dbReference type="CDD" id="cd05248">
    <property type="entry name" value="ADP_GME_SDR_e"/>
    <property type="match status" value="1"/>
</dbReference>
<dbReference type="Proteomes" id="UP000014463">
    <property type="component" value="Unassembled WGS sequence"/>
</dbReference>
<dbReference type="InterPro" id="IPR001509">
    <property type="entry name" value="Epimerase_deHydtase"/>
</dbReference>
<comment type="subunit">
    <text evidence="4">Homopentamer.</text>
</comment>
<dbReference type="GO" id="GO:0097171">
    <property type="term" value="P:ADP-L-glycero-beta-D-manno-heptose biosynthetic process"/>
    <property type="evidence" value="ECO:0007669"/>
    <property type="project" value="UniProtKB-UniPathway"/>
</dbReference>
<comment type="caution">
    <text evidence="6">The sequence shown here is derived from an EMBL/GenBank/DDBJ whole genome shotgun (WGS) entry which is preliminary data.</text>
</comment>
<dbReference type="InterPro" id="IPR011912">
    <property type="entry name" value="Heptose_epim"/>
</dbReference>
<accession>S2KYZ0</accession>
<gene>
    <name evidence="4" type="primary">hldD</name>
    <name evidence="6" type="ORF">L861_12945</name>
</gene>
<feature type="binding site" evidence="4">
    <location>
        <begin position="45"/>
        <end position="46"/>
    </location>
    <ligand>
        <name>NADP(+)</name>
        <dbReference type="ChEBI" id="CHEBI:58349"/>
    </ligand>
</feature>
<feature type="binding site" evidence="4">
    <location>
        <position position="232"/>
    </location>
    <ligand>
        <name>substrate</name>
    </ligand>
</feature>
<comment type="similarity">
    <text evidence="4">Belongs to the NAD(P)-dependent epimerase/dehydratase family. HldD subfamily.</text>
</comment>
<dbReference type="PANTHER" id="PTHR43103:SF3">
    <property type="entry name" value="ADP-L-GLYCERO-D-MANNO-HEPTOSE-6-EPIMERASE"/>
    <property type="match status" value="1"/>
</dbReference>
<dbReference type="HAMAP" id="MF_01601">
    <property type="entry name" value="Heptose_epimerase"/>
    <property type="match status" value="1"/>
</dbReference>
<keyword evidence="7" id="KW-1185">Reference proteome</keyword>
<feature type="binding site" evidence="4">
    <location>
        <position position="205"/>
    </location>
    <ligand>
        <name>substrate</name>
    </ligand>
</feature>
<feature type="binding site" evidence="4">
    <location>
        <begin position="94"/>
        <end position="98"/>
    </location>
    <ligand>
        <name>NADP(+)</name>
        <dbReference type="ChEBI" id="CHEBI:58349"/>
    </ligand>
</feature>
<feature type="active site" description="Proton acceptor" evidence="4">
    <location>
        <position position="196"/>
    </location>
</feature>
<dbReference type="AlphaFoldDB" id="S2KYZ0"/>
<dbReference type="Gene3D" id="3.90.25.10">
    <property type="entry name" value="UDP-galactose 4-epimerase, domain 1"/>
    <property type="match status" value="1"/>
</dbReference>
<dbReference type="SUPFAM" id="SSF51735">
    <property type="entry name" value="NAD(P)-binding Rossmann-fold domains"/>
    <property type="match status" value="1"/>
</dbReference>
<feature type="binding site" evidence="4">
    <location>
        <position position="196"/>
    </location>
    <ligand>
        <name>NADP(+)</name>
        <dbReference type="ChEBI" id="CHEBI:58349"/>
    </ligand>
</feature>
<dbReference type="NCBIfam" id="NF008360">
    <property type="entry name" value="PRK11150.1"/>
    <property type="match status" value="1"/>
</dbReference>
<dbReference type="GO" id="GO:0008712">
    <property type="term" value="F:ADP-glyceromanno-heptose 6-epimerase activity"/>
    <property type="evidence" value="ECO:0007669"/>
    <property type="project" value="UniProtKB-UniRule"/>
</dbReference>
<dbReference type="UniPathway" id="UPA00356">
    <property type="reaction ID" value="UER00440"/>
</dbReference>
<organism evidence="6 7">
    <name type="scientific">Litchfieldella anticariensis (strain DSM 16096 / CECT 5854 / CIP 108499 / LMG 22089 / FP35)</name>
    <name type="common">Halomonas anticariensis</name>
    <dbReference type="NCBI Taxonomy" id="1121939"/>
    <lineage>
        <taxon>Bacteria</taxon>
        <taxon>Pseudomonadati</taxon>
        <taxon>Pseudomonadota</taxon>
        <taxon>Gammaproteobacteria</taxon>
        <taxon>Oceanospirillales</taxon>
        <taxon>Halomonadaceae</taxon>
        <taxon>Litchfieldella</taxon>
    </lineage>
</organism>
<dbReference type="NCBIfam" id="TIGR02197">
    <property type="entry name" value="heptose_epim"/>
    <property type="match status" value="1"/>
</dbReference>
<comment type="domain">
    <text evidence="4">Contains a large N-terminal NADP-binding domain, and a smaller C-terminal substrate-binding domain.</text>
</comment>
<dbReference type="EMBL" id="ASTJ01000039">
    <property type="protein sequence ID" value="EPC00629.1"/>
    <property type="molecule type" value="Genomic_DNA"/>
</dbReference>
<dbReference type="eggNOG" id="COG0451">
    <property type="taxonomic scope" value="Bacteria"/>
</dbReference>
<feature type="binding site" evidence="4">
    <location>
        <position position="162"/>
    </location>
    <ligand>
        <name>NADP(+)</name>
        <dbReference type="ChEBI" id="CHEBI:58349"/>
    </ligand>
</feature>
<dbReference type="EC" id="5.1.3.20" evidence="4"/>
<reference evidence="6 7" key="1">
    <citation type="journal article" date="2013" name="Genome Announc.">
        <title>Draft genome sequence of the moderately halophilic gammaproteobacterium Halomonas anticariensis FP35.</title>
        <authorList>
            <person name="Tahrioui A."/>
            <person name="Quesada E."/>
            <person name="Llamas I."/>
        </authorList>
    </citation>
    <scope>NUCLEOTIDE SEQUENCE [LARGE SCALE GENOMIC DNA]</scope>
    <source>
        <strain evidence="7">DSM 16096 / CECT 5854 / LMG 22089 / FP35</strain>
    </source>
</reference>
<proteinExistence type="inferred from homology"/>
<dbReference type="Gene3D" id="3.40.50.720">
    <property type="entry name" value="NAD(P)-binding Rossmann-like Domain"/>
    <property type="match status" value="1"/>
</dbReference>
<feature type="binding site" evidence="4">
    <location>
        <position position="187"/>
    </location>
    <ligand>
        <name>substrate</name>
    </ligand>
</feature>
<evidence type="ECO:0000256" key="1">
    <source>
        <dbReference type="ARBA" id="ARBA00022857"/>
    </source>
</evidence>
<dbReference type="STRING" id="1121939.L861_12945"/>
<feature type="binding site" evidence="4">
    <location>
        <position position="198"/>
    </location>
    <ligand>
        <name>substrate</name>
    </ligand>
</feature>
<comment type="function">
    <text evidence="4">Catalyzes the interconversion between ADP-D-glycero-beta-D-manno-heptose and ADP-L-glycero-beta-D-manno-heptose via an epimerization at carbon 6 of the heptose.</text>
</comment>
<dbReference type="GO" id="GO:0005975">
    <property type="term" value="P:carbohydrate metabolic process"/>
    <property type="evidence" value="ECO:0007669"/>
    <property type="project" value="UniProtKB-UniRule"/>
</dbReference>
<evidence type="ECO:0000259" key="5">
    <source>
        <dbReference type="Pfam" id="PF01370"/>
    </source>
</evidence>
<feature type="binding site" evidence="4">
    <location>
        <begin position="219"/>
        <end position="222"/>
    </location>
    <ligand>
        <name>substrate</name>
    </ligand>
</feature>
<evidence type="ECO:0000313" key="6">
    <source>
        <dbReference type="EMBL" id="EPC00629.1"/>
    </source>
</evidence>
<keyword evidence="2 4" id="KW-0413">Isomerase</keyword>
<dbReference type="PATRIC" id="fig|1121939.11.peg.3768"/>
<comment type="catalytic activity">
    <reaction evidence="4">
        <text>ADP-D-glycero-beta-D-manno-heptose = ADP-L-glycero-beta-D-manno-heptose</text>
        <dbReference type="Rhea" id="RHEA:17577"/>
        <dbReference type="ChEBI" id="CHEBI:59967"/>
        <dbReference type="ChEBI" id="CHEBI:61506"/>
        <dbReference type="EC" id="5.1.3.20"/>
    </reaction>
</comment>